<comment type="subunit">
    <text evidence="6">Homodimer.</text>
</comment>
<evidence type="ECO:0000256" key="7">
    <source>
        <dbReference type="PIRSR" id="PIRSR000109-1"/>
    </source>
</evidence>
<protein>
    <recommendedName>
        <fullName evidence="6">6-phosphogluconate dehydrogenase, decarboxylating</fullName>
        <ecNumber evidence="6">1.1.1.44</ecNumber>
    </recommendedName>
</protein>
<dbReference type="OrthoDB" id="4937952at2759"/>
<evidence type="ECO:0000313" key="10">
    <source>
        <dbReference type="Proteomes" id="UP000078397"/>
    </source>
</evidence>
<keyword evidence="4" id="KW-0311">Gluconate utilization</keyword>
<gene>
    <name evidence="9" type="ORF">VFPPC_05717</name>
</gene>
<dbReference type="SMART" id="SM01350">
    <property type="entry name" value="6PGD"/>
    <property type="match status" value="1"/>
</dbReference>
<sequence length="512" mass="56200">MGAQSDAAMKWKRIGIVGAGNMGSMMGFAFSELGLDVSIWDAKSANVNNFMKQVEQAKGLNGRISGYHDISDFADSLRQRGGRRLFLFSITHGTPADEVLKLIKKHLMKGDIILDGGNEHYRNTERRQRACQGIGVDWIGMGVSGGYQSARHGPSMSAGGNNIALEEVMPLLELYAAKDPKSGVPCVSNIGPGGSGHFVKMVHNGIEVGMLSVICEAWGFMHSGMGLDYEEIGEIFEAWNTDGELHTNYLVKIASDVCRTRKAVNGSEAEDGYVLDDVLDKVVQDDDSTEGTPSWSIMESAMRHVSCPTLAAGFYFRVASGNREERLQVAEKLSMPDPKSFTDIKDKSQMIESLHRAVYCAFLASFCQGLELIARASIDEGWDISLSECIRIWRAGCIIQSEFIADLLEPFLQENKSFTNAKLNSCVGKELQRNFTALKDTVLRGLAADHYFPALSATLEYIKYTGGTMLPTKFMEAQMDYFGAHAYNKPGVQGEDPGLVAKGPHHFEWNPA</sequence>
<dbReference type="Proteomes" id="UP000078397">
    <property type="component" value="Unassembled WGS sequence"/>
</dbReference>
<comment type="function">
    <text evidence="6">Catalyzes the oxidative decarboxylation of 6-phosphogluconate to ribulose 5-phosphate and CO(2), with concomitant reduction of NADP to NADPH.</text>
</comment>
<dbReference type="InterPro" id="IPR006183">
    <property type="entry name" value="Pgluconate_DH"/>
</dbReference>
<keyword evidence="10" id="KW-1185">Reference proteome</keyword>
<accession>A0A179FFY4</accession>
<dbReference type="KEGG" id="pchm:VFPPC_05717"/>
<comment type="caution">
    <text evidence="9">The sequence shown here is derived from an EMBL/GenBank/DDBJ whole genome shotgun (WGS) entry which is preliminary data.</text>
</comment>
<feature type="domain" description="6-phosphogluconate dehydrogenase C-terminal" evidence="8">
    <location>
        <begin position="196"/>
        <end position="510"/>
    </location>
</feature>
<proteinExistence type="inferred from homology"/>
<evidence type="ECO:0000256" key="3">
    <source>
        <dbReference type="ARBA" id="ARBA00023002"/>
    </source>
</evidence>
<evidence type="ECO:0000256" key="5">
    <source>
        <dbReference type="ARBA" id="ARBA00023126"/>
    </source>
</evidence>
<dbReference type="STRING" id="1380566.A0A179FFY4"/>
<dbReference type="GO" id="GO:0050661">
    <property type="term" value="F:NADP binding"/>
    <property type="evidence" value="ECO:0007669"/>
    <property type="project" value="InterPro"/>
</dbReference>
<dbReference type="InterPro" id="IPR036291">
    <property type="entry name" value="NAD(P)-bd_dom_sf"/>
</dbReference>
<dbReference type="InterPro" id="IPR006114">
    <property type="entry name" value="6PGDH_C"/>
</dbReference>
<evidence type="ECO:0000313" key="9">
    <source>
        <dbReference type="EMBL" id="OAQ64446.1"/>
    </source>
</evidence>
<dbReference type="Pfam" id="PF03446">
    <property type="entry name" value="NAD_binding_2"/>
    <property type="match status" value="1"/>
</dbReference>
<dbReference type="GO" id="GO:0004616">
    <property type="term" value="F:phosphogluconate dehydrogenase (decarboxylating) activity"/>
    <property type="evidence" value="ECO:0007669"/>
    <property type="project" value="UniProtKB-EC"/>
</dbReference>
<dbReference type="InterPro" id="IPR013328">
    <property type="entry name" value="6PGD_dom2"/>
</dbReference>
<dbReference type="Pfam" id="PF00393">
    <property type="entry name" value="6PGD"/>
    <property type="match status" value="1"/>
</dbReference>
<dbReference type="InterPro" id="IPR008927">
    <property type="entry name" value="6-PGluconate_DH-like_C_sf"/>
</dbReference>
<feature type="active site" description="Proton acceptor" evidence="7">
    <location>
        <position position="200"/>
    </location>
</feature>
<reference evidence="9 10" key="1">
    <citation type="journal article" date="2016" name="PLoS Pathog.">
        <title>Biosynthesis of antibiotic leucinostatins in bio-control fungus Purpureocillium lilacinum and their inhibition on phytophthora revealed by genome mining.</title>
        <authorList>
            <person name="Wang G."/>
            <person name="Liu Z."/>
            <person name="Lin R."/>
            <person name="Li E."/>
            <person name="Mao Z."/>
            <person name="Ling J."/>
            <person name="Yang Y."/>
            <person name="Yin W.B."/>
            <person name="Xie B."/>
        </authorList>
    </citation>
    <scope>NUCLEOTIDE SEQUENCE [LARGE SCALE GENOMIC DNA]</scope>
    <source>
        <strain evidence="9">170</strain>
    </source>
</reference>
<comment type="similarity">
    <text evidence="2 6">Belongs to the 6-phosphogluconate dehydrogenase family.</text>
</comment>
<dbReference type="PIRSF" id="PIRSF000109">
    <property type="entry name" value="6PGD"/>
    <property type="match status" value="1"/>
</dbReference>
<dbReference type="Gene3D" id="1.10.1040.10">
    <property type="entry name" value="N-(1-d-carboxylethyl)-l-norvaline Dehydrogenase, domain 2"/>
    <property type="match status" value="1"/>
</dbReference>
<dbReference type="GO" id="GO:0006098">
    <property type="term" value="P:pentose-phosphate shunt"/>
    <property type="evidence" value="ECO:0007669"/>
    <property type="project" value="UniProtKB-UniPathway"/>
</dbReference>
<evidence type="ECO:0000256" key="2">
    <source>
        <dbReference type="ARBA" id="ARBA00008419"/>
    </source>
</evidence>
<dbReference type="InterPro" id="IPR006113">
    <property type="entry name" value="6PGDH_Gnd/GntZ"/>
</dbReference>
<dbReference type="GO" id="GO:0019521">
    <property type="term" value="P:D-gluconate metabolic process"/>
    <property type="evidence" value="ECO:0007669"/>
    <property type="project" value="UniProtKB-KW"/>
</dbReference>
<dbReference type="PANTHER" id="PTHR11811">
    <property type="entry name" value="6-PHOSPHOGLUCONATE DEHYDROGENASE"/>
    <property type="match status" value="1"/>
</dbReference>
<keyword evidence="3 6" id="KW-0560">Oxidoreductase</keyword>
<dbReference type="SUPFAM" id="SSF48179">
    <property type="entry name" value="6-phosphogluconate dehydrogenase C-terminal domain-like"/>
    <property type="match status" value="1"/>
</dbReference>
<dbReference type="GeneID" id="28848858"/>
<dbReference type="EC" id="1.1.1.44" evidence="6"/>
<comment type="pathway">
    <text evidence="1 6">Carbohydrate degradation; pentose phosphate pathway; D-ribulose 5-phosphate from D-glucose 6-phosphate (oxidative stage): step 3/3.</text>
</comment>
<name>A0A179FFY4_METCM</name>
<evidence type="ECO:0000256" key="6">
    <source>
        <dbReference type="PIRNR" id="PIRNR000109"/>
    </source>
</evidence>
<keyword evidence="6" id="KW-0521">NADP</keyword>
<organism evidence="9 10">
    <name type="scientific">Pochonia chlamydosporia 170</name>
    <dbReference type="NCBI Taxonomy" id="1380566"/>
    <lineage>
        <taxon>Eukaryota</taxon>
        <taxon>Fungi</taxon>
        <taxon>Dikarya</taxon>
        <taxon>Ascomycota</taxon>
        <taxon>Pezizomycotina</taxon>
        <taxon>Sordariomycetes</taxon>
        <taxon>Hypocreomycetidae</taxon>
        <taxon>Hypocreales</taxon>
        <taxon>Clavicipitaceae</taxon>
        <taxon>Pochonia</taxon>
    </lineage>
</organism>
<dbReference type="RefSeq" id="XP_018141760.1">
    <property type="nucleotide sequence ID" value="XM_018284864.1"/>
</dbReference>
<evidence type="ECO:0000256" key="1">
    <source>
        <dbReference type="ARBA" id="ARBA00004874"/>
    </source>
</evidence>
<comment type="catalytic activity">
    <reaction evidence="6">
        <text>6-phospho-D-gluconate + NADP(+) = D-ribulose 5-phosphate + CO2 + NADPH</text>
        <dbReference type="Rhea" id="RHEA:10116"/>
        <dbReference type="ChEBI" id="CHEBI:16526"/>
        <dbReference type="ChEBI" id="CHEBI:57783"/>
        <dbReference type="ChEBI" id="CHEBI:58121"/>
        <dbReference type="ChEBI" id="CHEBI:58349"/>
        <dbReference type="ChEBI" id="CHEBI:58759"/>
        <dbReference type="EC" id="1.1.1.44"/>
    </reaction>
</comment>
<dbReference type="Gene3D" id="3.40.50.720">
    <property type="entry name" value="NAD(P)-binding Rossmann-like Domain"/>
    <property type="match status" value="1"/>
</dbReference>
<dbReference type="PRINTS" id="PR00076">
    <property type="entry name" value="6PGDHDRGNASE"/>
</dbReference>
<evidence type="ECO:0000256" key="4">
    <source>
        <dbReference type="ARBA" id="ARBA00023064"/>
    </source>
</evidence>
<dbReference type="InterPro" id="IPR006115">
    <property type="entry name" value="6PGDH_NADP-bd"/>
</dbReference>
<feature type="active site" description="Proton donor" evidence="7">
    <location>
        <position position="207"/>
    </location>
</feature>
<dbReference type="EMBL" id="LSBJ02000005">
    <property type="protein sequence ID" value="OAQ64446.1"/>
    <property type="molecule type" value="Genomic_DNA"/>
</dbReference>
<dbReference type="AlphaFoldDB" id="A0A179FFY4"/>
<dbReference type="SUPFAM" id="SSF51735">
    <property type="entry name" value="NAD(P)-binding Rossmann-fold domains"/>
    <property type="match status" value="1"/>
</dbReference>
<dbReference type="FunFam" id="3.40.50.720:FF:000634">
    <property type="entry name" value="6-phosphogluconate dehydrogenase, decarboxylating"/>
    <property type="match status" value="1"/>
</dbReference>
<evidence type="ECO:0000259" key="8">
    <source>
        <dbReference type="SMART" id="SM01350"/>
    </source>
</evidence>
<dbReference type="UniPathway" id="UPA00115">
    <property type="reaction ID" value="UER00410"/>
</dbReference>
<keyword evidence="5 6" id="KW-0570">Pentose shunt</keyword>